<protein>
    <submittedName>
        <fullName evidence="2">Uncharacterized protein</fullName>
    </submittedName>
</protein>
<dbReference type="Proteomes" id="UP000484988">
    <property type="component" value="Unassembled WGS sequence"/>
</dbReference>
<keyword evidence="1" id="KW-1133">Transmembrane helix</keyword>
<keyword evidence="1" id="KW-0472">Membrane</keyword>
<gene>
    <name evidence="2" type="ORF">SCWH03_04300</name>
</gene>
<organism evidence="2 3">
    <name type="scientific">Streptomyces pacificus</name>
    <dbReference type="NCBI Taxonomy" id="2705029"/>
    <lineage>
        <taxon>Bacteria</taxon>
        <taxon>Bacillati</taxon>
        <taxon>Actinomycetota</taxon>
        <taxon>Actinomycetes</taxon>
        <taxon>Kitasatosporales</taxon>
        <taxon>Streptomycetaceae</taxon>
        <taxon>Streptomyces</taxon>
    </lineage>
</organism>
<keyword evidence="3" id="KW-1185">Reference proteome</keyword>
<evidence type="ECO:0000313" key="2">
    <source>
        <dbReference type="EMBL" id="GFH34217.1"/>
    </source>
</evidence>
<proteinExistence type="predicted"/>
<dbReference type="AlphaFoldDB" id="A0A6A0ARM7"/>
<accession>A0A6A0ARM7</accession>
<name>A0A6A0ARM7_9ACTN</name>
<evidence type="ECO:0000313" key="3">
    <source>
        <dbReference type="Proteomes" id="UP000484988"/>
    </source>
</evidence>
<dbReference type="RefSeq" id="WP_173260946.1">
    <property type="nucleotide sequence ID" value="NZ_BLLG01000001.1"/>
</dbReference>
<feature type="transmembrane region" description="Helical" evidence="1">
    <location>
        <begin position="30"/>
        <end position="51"/>
    </location>
</feature>
<sequence length="73" mass="7979">MKRRDQRRRRARQSFHGGPLRQALNLPARLGVRWLVISVIVAIAMALYAYVMITASPMPPGRAPAGTSPAASP</sequence>
<comment type="caution">
    <text evidence="2">The sequence shown here is derived from an EMBL/GenBank/DDBJ whole genome shotgun (WGS) entry which is preliminary data.</text>
</comment>
<evidence type="ECO:0000256" key="1">
    <source>
        <dbReference type="SAM" id="Phobius"/>
    </source>
</evidence>
<keyword evidence="1" id="KW-0812">Transmembrane</keyword>
<dbReference type="EMBL" id="BLLG01000001">
    <property type="protein sequence ID" value="GFH34217.1"/>
    <property type="molecule type" value="Genomic_DNA"/>
</dbReference>
<reference evidence="2 3" key="1">
    <citation type="submission" date="2020-02" db="EMBL/GenBank/DDBJ databases">
        <title>Whole Genome Shotgun Sequence of Streptomyces sp. strain CWH03.</title>
        <authorList>
            <person name="Dohra H."/>
            <person name="Kodani S."/>
            <person name="Yamamura H."/>
        </authorList>
    </citation>
    <scope>NUCLEOTIDE SEQUENCE [LARGE SCALE GENOMIC DNA]</scope>
    <source>
        <strain evidence="2 3">CWH03</strain>
    </source>
</reference>